<name>A0A084JCS8_9CLOT</name>
<comment type="caution">
    <text evidence="2">The sequence shown here is derived from an EMBL/GenBank/DDBJ whole genome shotgun (WGS) entry which is preliminary data.</text>
</comment>
<proteinExistence type="predicted"/>
<keyword evidence="3" id="KW-1185">Reference proteome</keyword>
<feature type="transmembrane region" description="Helical" evidence="1">
    <location>
        <begin position="20"/>
        <end position="39"/>
    </location>
</feature>
<dbReference type="AlphaFoldDB" id="A0A084JCS8"/>
<evidence type="ECO:0000313" key="2">
    <source>
        <dbReference type="EMBL" id="KEZ86762.1"/>
    </source>
</evidence>
<evidence type="ECO:0000256" key="1">
    <source>
        <dbReference type="SAM" id="Phobius"/>
    </source>
</evidence>
<organism evidence="2 3">
    <name type="scientific">Clostridium sulfidigenes</name>
    <dbReference type="NCBI Taxonomy" id="318464"/>
    <lineage>
        <taxon>Bacteria</taxon>
        <taxon>Bacillati</taxon>
        <taxon>Bacillota</taxon>
        <taxon>Clostridia</taxon>
        <taxon>Eubacteriales</taxon>
        <taxon>Clostridiaceae</taxon>
        <taxon>Clostridium</taxon>
    </lineage>
</organism>
<keyword evidence="1" id="KW-0472">Membrane</keyword>
<evidence type="ECO:0000313" key="3">
    <source>
        <dbReference type="Proteomes" id="UP000028542"/>
    </source>
</evidence>
<keyword evidence="1" id="KW-1133">Transmembrane helix</keyword>
<dbReference type="EMBL" id="JPMD01000018">
    <property type="protein sequence ID" value="KEZ86762.1"/>
    <property type="molecule type" value="Genomic_DNA"/>
</dbReference>
<keyword evidence="1" id="KW-0812">Transmembrane</keyword>
<accession>A0A084JCS8</accession>
<reference evidence="2 3" key="1">
    <citation type="submission" date="2014-07" db="EMBL/GenBank/DDBJ databases">
        <title>Draft genome of Clostridium sulfidigenes 113A isolated from sediments associated with methane hydrate from Krishna Godavari basin.</title>
        <authorList>
            <person name="Honkalas V.S."/>
            <person name="Dabir A.P."/>
            <person name="Arora P."/>
            <person name="Dhakephalkar P.K."/>
        </authorList>
    </citation>
    <scope>NUCLEOTIDE SEQUENCE [LARGE SCALE GENOMIC DNA]</scope>
    <source>
        <strain evidence="2 3">113A</strain>
    </source>
</reference>
<dbReference type="Proteomes" id="UP000028542">
    <property type="component" value="Unassembled WGS sequence"/>
</dbReference>
<sequence length="73" mass="8611">MYLSDENNKGLRFLLKDNDFLVLKILILKSLLVSFNSKISLKPRTRVYKKINLAITQLGLFKIILYILQVHYK</sequence>
<gene>
    <name evidence="2" type="ORF">IO99_08615</name>
</gene>
<protein>
    <submittedName>
        <fullName evidence="2">Uncharacterized protein</fullName>
    </submittedName>
</protein>
<feature type="transmembrane region" description="Helical" evidence="1">
    <location>
        <begin position="51"/>
        <end position="72"/>
    </location>
</feature>